<dbReference type="RefSeq" id="WP_208678687.1">
    <property type="nucleotide sequence ID" value="NZ_CP034671.2"/>
</dbReference>
<organism evidence="2">
    <name type="scientific">Synechococcus elongatus PCC 11802</name>
    <dbReference type="NCBI Taxonomy" id="2283154"/>
    <lineage>
        <taxon>Bacteria</taxon>
        <taxon>Bacillati</taxon>
        <taxon>Cyanobacteriota</taxon>
        <taxon>Cyanophyceae</taxon>
        <taxon>Synechococcales</taxon>
        <taxon>Synechococcaceae</taxon>
        <taxon>Synechococcus</taxon>
    </lineage>
</organism>
<evidence type="ECO:0000259" key="1">
    <source>
        <dbReference type="PROSITE" id="PS51742"/>
    </source>
</evidence>
<dbReference type="PROSITE" id="PS51742">
    <property type="entry name" value="PPC"/>
    <property type="match status" value="1"/>
</dbReference>
<dbReference type="CDD" id="cd11378">
    <property type="entry name" value="DUF296"/>
    <property type="match status" value="1"/>
</dbReference>
<accession>A0AAT9K3D1</accession>
<name>A0AAT9K3D1_SYNEL</name>
<dbReference type="Gene3D" id="3.30.1330.80">
    <property type="entry name" value="Hypothetical protein, similar to alpha- acetolactate decarboxylase, domain 2"/>
    <property type="match status" value="1"/>
</dbReference>
<proteinExistence type="predicted"/>
<keyword evidence="2" id="KW-0238">DNA-binding</keyword>
<dbReference type="GO" id="GO:0003677">
    <property type="term" value="F:DNA binding"/>
    <property type="evidence" value="ECO:0007669"/>
    <property type="project" value="UniProtKB-KW"/>
</dbReference>
<feature type="domain" description="PPC" evidence="1">
    <location>
        <begin position="1"/>
        <end position="129"/>
    </location>
</feature>
<dbReference type="SUPFAM" id="SSF117856">
    <property type="entry name" value="AF0104/ALDC/Ptd012-like"/>
    <property type="match status" value="1"/>
</dbReference>
<dbReference type="AlphaFoldDB" id="A0AAT9K3D1"/>
<dbReference type="InterPro" id="IPR005175">
    <property type="entry name" value="PPC_dom"/>
</dbReference>
<gene>
    <name evidence="2" type="ORF">EKO22_08070</name>
</gene>
<dbReference type="PANTHER" id="PTHR34988">
    <property type="entry name" value="PROTEIN, PUTATIVE-RELATED"/>
    <property type="match status" value="1"/>
</dbReference>
<dbReference type="Pfam" id="PF03479">
    <property type="entry name" value="PCC"/>
    <property type="match status" value="1"/>
</dbReference>
<protein>
    <submittedName>
        <fullName evidence="2">PPC domain-containing DNA-binding protein</fullName>
    </submittedName>
</protein>
<reference evidence="2" key="1">
    <citation type="submission" date="2024-01" db="EMBL/GenBank/DDBJ databases">
        <title>Synechococcus elongatus PCC 11802, a close yet different native of Synechococcus elongatus PCC 11801.</title>
        <authorList>
            <person name="Jaiswal D."/>
            <person name="Sengupta A."/>
            <person name="Sengupta S."/>
            <person name="Pakrasi H.B."/>
            <person name="Wangikar P."/>
        </authorList>
    </citation>
    <scope>NUCLEOTIDE SEQUENCE</scope>
    <source>
        <strain evidence="2">PCC 11802</strain>
    </source>
</reference>
<sequence>MDVEVLRLRPGQDLKQALWDWTRDRRPSAACLLSAVGSLDRVCLRLAGGDRHRHRQGPHEILSLSGTLCLDGLHLHLAIADATGQVWGGHLLEGCRVYTTAELIIGSLADWQFQRQLDSETSYPELQPRRLQGFQKCQEPDLNR</sequence>
<dbReference type="PANTHER" id="PTHR34988:SF1">
    <property type="entry name" value="DNA-BINDING PROTEIN"/>
    <property type="match status" value="1"/>
</dbReference>
<evidence type="ECO:0000313" key="2">
    <source>
        <dbReference type="EMBL" id="QFZ92318.2"/>
    </source>
</evidence>
<dbReference type="EMBL" id="CP034671">
    <property type="protein sequence ID" value="QFZ92318.2"/>
    <property type="molecule type" value="Genomic_DNA"/>
</dbReference>